<dbReference type="InterPro" id="IPR052851">
    <property type="entry name" value="GCD1_mitochondrial"/>
</dbReference>
<dbReference type="STRING" id="3075.A0A087SAI2"/>
<keyword evidence="4" id="KW-1185">Reference proteome</keyword>
<dbReference type="AlphaFoldDB" id="A0A087SAI2"/>
<proteinExistence type="predicted"/>
<dbReference type="RefSeq" id="XP_011395601.1">
    <property type="nucleotide sequence ID" value="XM_011397299.1"/>
</dbReference>
<evidence type="ECO:0000256" key="1">
    <source>
        <dbReference type="SAM" id="MobiDB-lite"/>
    </source>
</evidence>
<protein>
    <submittedName>
        <fullName evidence="2">Uncharacterized protein</fullName>
    </submittedName>
</protein>
<dbReference type="OrthoDB" id="547043at2759"/>
<organism evidence="2 4">
    <name type="scientific">Auxenochlorella protothecoides</name>
    <name type="common">Green microalga</name>
    <name type="synonym">Chlorella protothecoides</name>
    <dbReference type="NCBI Taxonomy" id="3075"/>
    <lineage>
        <taxon>Eukaryota</taxon>
        <taxon>Viridiplantae</taxon>
        <taxon>Chlorophyta</taxon>
        <taxon>core chlorophytes</taxon>
        <taxon>Trebouxiophyceae</taxon>
        <taxon>Chlorellales</taxon>
        <taxon>Chlorellaceae</taxon>
        <taxon>Auxenochlorella</taxon>
    </lineage>
</organism>
<feature type="region of interest" description="Disordered" evidence="1">
    <location>
        <begin position="376"/>
        <end position="404"/>
    </location>
</feature>
<evidence type="ECO:0000313" key="4">
    <source>
        <dbReference type="Proteomes" id="UP000028924"/>
    </source>
</evidence>
<evidence type="ECO:0000313" key="3">
    <source>
        <dbReference type="EMBL" id="RMZ52156.1"/>
    </source>
</evidence>
<evidence type="ECO:0000313" key="2">
    <source>
        <dbReference type="EMBL" id="KFM22736.1"/>
    </source>
</evidence>
<reference evidence="3" key="3">
    <citation type="submission" date="2018-10" db="EMBL/GenBank/DDBJ databases">
        <authorList>
            <person name="Hovde B."/>
            <person name="Zhang X."/>
        </authorList>
    </citation>
    <scope>NUCLEOTIDE SEQUENCE [LARGE SCALE GENOMIC DNA]</scope>
    <source>
        <strain evidence="3">UTEX 25</strain>
    </source>
</reference>
<dbReference type="Proteomes" id="UP000279271">
    <property type="component" value="Unassembled WGS sequence"/>
</dbReference>
<name>A0A087SAI2_AUXPR</name>
<dbReference type="PANTHER" id="PTHR35476">
    <property type="entry name" value="MUCIN-LIKE PROTEIN"/>
    <property type="match status" value="1"/>
</dbReference>
<dbReference type="Proteomes" id="UP000028924">
    <property type="component" value="Unassembled WGS sequence"/>
</dbReference>
<dbReference type="EMBL" id="QOKY01000213">
    <property type="protein sequence ID" value="RMZ52156.1"/>
    <property type="molecule type" value="Genomic_DNA"/>
</dbReference>
<evidence type="ECO:0000313" key="5">
    <source>
        <dbReference type="Proteomes" id="UP000279271"/>
    </source>
</evidence>
<reference evidence="2 4" key="1">
    <citation type="journal article" date="2014" name="BMC Genomics">
        <title>Oil accumulation mechanisms of the oleaginous microalga Chlorella protothecoides revealed through its genome, transcriptomes, and proteomes.</title>
        <authorList>
            <person name="Gao C."/>
            <person name="Wang Y."/>
            <person name="Shen Y."/>
            <person name="Yan D."/>
            <person name="He X."/>
            <person name="Dai J."/>
            <person name="Wu Q."/>
        </authorList>
    </citation>
    <scope>NUCLEOTIDE SEQUENCE [LARGE SCALE GENOMIC DNA]</scope>
    <source>
        <strain evidence="2 4">0710</strain>
    </source>
</reference>
<gene>
    <name evidence="3" type="ORF">APUTEX25_001546</name>
    <name evidence="2" type="ORF">F751_2927</name>
</gene>
<dbReference type="PANTHER" id="PTHR35476:SF3">
    <property type="entry name" value="SMALL RIBOSOMAL SUBUNIT PROTEIN MS75"/>
    <property type="match status" value="1"/>
</dbReference>
<dbReference type="eggNOG" id="ENOG502QPTE">
    <property type="taxonomic scope" value="Eukaryota"/>
</dbReference>
<feature type="compositionally biased region" description="Basic residues" evidence="1">
    <location>
        <begin position="395"/>
        <end position="404"/>
    </location>
</feature>
<reference evidence="3" key="4">
    <citation type="submission" date="2018-11" db="EMBL/GenBank/DDBJ databases">
        <title>Characterization of plant carbon substrate utilization by Auxenochlorella protothecoides.</title>
        <authorList>
            <person name="Vogler B.W."/>
            <person name="Starkenburg S.R."/>
            <person name="Sudasinghe N."/>
            <person name="Schambach J.Y."/>
            <person name="Rollin J.A."/>
            <person name="Pattathil S."/>
            <person name="Barry A.N."/>
        </authorList>
    </citation>
    <scope>NUCLEOTIDE SEQUENCE [LARGE SCALE GENOMIC DNA]</scope>
    <source>
        <strain evidence="3">UTEX 25</strain>
    </source>
</reference>
<reference evidence="5" key="2">
    <citation type="journal article" date="2018" name="Algal Res.">
        <title>Characterization of plant carbon substrate utilization by Auxenochlorella protothecoides.</title>
        <authorList>
            <person name="Vogler B.W."/>
            <person name="Starkenburg S.R."/>
            <person name="Sudasinghe N."/>
            <person name="Schambach J.Y."/>
            <person name="Rollin J.A."/>
            <person name="Pattathil S."/>
            <person name="Barry A.N."/>
        </authorList>
    </citation>
    <scope>NUCLEOTIDE SEQUENCE [LARGE SCALE GENOMIC DNA]</scope>
    <source>
        <strain evidence="5">UTEX 25</strain>
    </source>
</reference>
<dbReference type="KEGG" id="apro:F751_2927"/>
<sequence>MATGPNSEDIVEGLVVNEAGLASNELPVTKAFRDLMHRVAGYNESDLLRQLQESLSADAKPAGEQKPDDPAKIEDNLRLLSETLNVMFALLEDENVPIAENLSDLDLAGLEALRASLNERYSGPNEMVVNTAPPGQLPWEILGVDESRGAIHWAADLTDGRAVAPWRAASLAFATKVRMYQLYCDDPVRNSPAALAAQFGVREQRVHAILALKELEAKALSAALPEDARAALLRVAEEDAELGSDVGVSGEGERHHVILPSYPNYEEMDLAAFSSRLEARLGKPMAEISEADLTPAIAKEVLGLESKEEVEARLAAAEEATLVEEFTSRLAYNLGKEGAGLQRKSRRTHFPRRPPTGWNLVVKPLGQSDEEPYVAEATGGRREPNADEALLLKRQTPRPRRRIL</sequence>
<dbReference type="EMBL" id="KL662081">
    <property type="protein sequence ID" value="KFM22736.1"/>
    <property type="molecule type" value="Genomic_DNA"/>
</dbReference>
<dbReference type="GeneID" id="23614318"/>
<accession>A0A087SAI2</accession>